<accession>A0A838XQE3</accession>
<comment type="caution">
    <text evidence="2">The sequence shown here is derived from an EMBL/GenBank/DDBJ whole genome shotgun (WGS) entry which is preliminary data.</text>
</comment>
<dbReference type="PANTHER" id="PTHR30272:SF1">
    <property type="entry name" value="3-HYDROXYACYL-[ACYL-CARRIER-PROTEIN] DEHYDRATASE"/>
    <property type="match status" value="1"/>
</dbReference>
<dbReference type="Gene3D" id="3.10.129.10">
    <property type="entry name" value="Hotdog Thioesterase"/>
    <property type="match status" value="1"/>
</dbReference>
<dbReference type="CDD" id="cd00493">
    <property type="entry name" value="FabA_FabZ"/>
    <property type="match status" value="1"/>
</dbReference>
<keyword evidence="3" id="KW-1185">Reference proteome</keyword>
<keyword evidence="1" id="KW-0456">Lyase</keyword>
<reference evidence="2 3" key="1">
    <citation type="submission" date="2020-07" db="EMBL/GenBank/DDBJ databases">
        <authorList>
            <person name="Li M."/>
        </authorList>
    </citation>
    <scope>NUCLEOTIDE SEQUENCE [LARGE SCALE GENOMIC DNA]</scope>
    <source>
        <strain evidence="2 3">DSM 23284</strain>
    </source>
</reference>
<reference evidence="2 3" key="2">
    <citation type="submission" date="2020-08" db="EMBL/GenBank/DDBJ databases">
        <title>Stappia taiwanensis sp. nov., isolated from a coastal thermal spring.</title>
        <authorList>
            <person name="Kampfer P."/>
        </authorList>
    </citation>
    <scope>NUCLEOTIDE SEQUENCE [LARGE SCALE GENOMIC DNA]</scope>
    <source>
        <strain evidence="2 3">DSM 23284</strain>
    </source>
</reference>
<dbReference type="InterPro" id="IPR029069">
    <property type="entry name" value="HotDog_dom_sf"/>
</dbReference>
<protein>
    <submittedName>
        <fullName evidence="2">Beta-hydroxyacyl-ACP dehydratase</fullName>
    </submittedName>
</protein>
<dbReference type="PANTHER" id="PTHR30272">
    <property type="entry name" value="3-HYDROXYACYL-[ACYL-CARRIER-PROTEIN] DEHYDRATASE"/>
    <property type="match status" value="1"/>
</dbReference>
<gene>
    <name evidence="2" type="ORF">H1W37_13590</name>
</gene>
<dbReference type="AlphaFoldDB" id="A0A838XQE3"/>
<dbReference type="EMBL" id="JACEON010000012">
    <property type="protein sequence ID" value="MBA4612695.1"/>
    <property type="molecule type" value="Genomic_DNA"/>
</dbReference>
<dbReference type="SUPFAM" id="SSF54637">
    <property type="entry name" value="Thioesterase/thiol ester dehydrase-isomerase"/>
    <property type="match status" value="1"/>
</dbReference>
<dbReference type="GO" id="GO:0016829">
    <property type="term" value="F:lyase activity"/>
    <property type="evidence" value="ECO:0007669"/>
    <property type="project" value="UniProtKB-KW"/>
</dbReference>
<evidence type="ECO:0000313" key="3">
    <source>
        <dbReference type="Proteomes" id="UP000559404"/>
    </source>
</evidence>
<evidence type="ECO:0000313" key="2">
    <source>
        <dbReference type="EMBL" id="MBA4612695.1"/>
    </source>
</evidence>
<dbReference type="Pfam" id="PF07977">
    <property type="entry name" value="FabA"/>
    <property type="match status" value="1"/>
</dbReference>
<evidence type="ECO:0000256" key="1">
    <source>
        <dbReference type="ARBA" id="ARBA00023239"/>
    </source>
</evidence>
<dbReference type="Proteomes" id="UP000559404">
    <property type="component" value="Unassembled WGS sequence"/>
</dbReference>
<dbReference type="InterPro" id="IPR013114">
    <property type="entry name" value="FabA_FabZ"/>
</dbReference>
<name>A0A838XQE3_9HYPH</name>
<dbReference type="RefSeq" id="WP_181760878.1">
    <property type="nucleotide sequence ID" value="NZ_BMCR01000003.1"/>
</dbReference>
<proteinExistence type="predicted"/>
<sequence length="159" mass="16967">MLTPETGTVTDTASAASVKNLLAHRDPFLFVDHVEADSELLTARGTHRFDEGNWFFAGHFPGDPIVPGVLLLEMAAQTSNVLLGLRAGKTVKAYLVGSGNAAFKAPVLPGETVVAQARLTRDPGPQGNAGPGSFFSFKTSIRRGSVLCMRAELTLWWAD</sequence>
<organism evidence="2 3">
    <name type="scientific">Stappia taiwanensis</name>
    <dbReference type="NCBI Taxonomy" id="992267"/>
    <lineage>
        <taxon>Bacteria</taxon>
        <taxon>Pseudomonadati</taxon>
        <taxon>Pseudomonadota</taxon>
        <taxon>Alphaproteobacteria</taxon>
        <taxon>Hyphomicrobiales</taxon>
        <taxon>Stappiaceae</taxon>
        <taxon>Stappia</taxon>
    </lineage>
</organism>